<comment type="caution">
    <text evidence="3">The sequence shown here is derived from an EMBL/GenBank/DDBJ whole genome shotgun (WGS) entry which is preliminary data.</text>
</comment>
<dbReference type="AlphaFoldDB" id="A0A815UVE7"/>
<feature type="transmembrane region" description="Helical" evidence="1">
    <location>
        <begin position="137"/>
        <end position="157"/>
    </location>
</feature>
<keyword evidence="1" id="KW-1133">Transmembrane helix</keyword>
<dbReference type="Proteomes" id="UP000663852">
    <property type="component" value="Unassembled WGS sequence"/>
</dbReference>
<evidence type="ECO:0000256" key="1">
    <source>
        <dbReference type="SAM" id="Phobius"/>
    </source>
</evidence>
<keyword evidence="1" id="KW-0812">Transmembrane</keyword>
<sequence length="228" mass="26153">MNYYFLLLLSLNYQLATNFCCSLPTPPKSNEHLHNTNHTFEDNKSCAESVTYTQVLKLIREASCSQHHENITIIPKTKYQKRELTANNDIKALQTTINDHRVMIEYLFNNSINESTLTKTFQDHSPRPPTFSSWRDIIDMICIIIIIGALIHFLICIHGNPLCDRIISCLFRPILRRTQIQNKPIHQRISPLPNHNASKTAPPITTVSEHLRSLSKIADYHIPPSSAN</sequence>
<feature type="signal peptide" evidence="2">
    <location>
        <begin position="1"/>
        <end position="16"/>
    </location>
</feature>
<evidence type="ECO:0000256" key="2">
    <source>
        <dbReference type="SAM" id="SignalP"/>
    </source>
</evidence>
<keyword evidence="2" id="KW-0732">Signal</keyword>
<protein>
    <submittedName>
        <fullName evidence="3">Uncharacterized protein</fullName>
    </submittedName>
</protein>
<evidence type="ECO:0000313" key="3">
    <source>
        <dbReference type="EMBL" id="CAF1521412.1"/>
    </source>
</evidence>
<keyword evidence="1" id="KW-0472">Membrane</keyword>
<accession>A0A815UVE7</accession>
<evidence type="ECO:0000313" key="4">
    <source>
        <dbReference type="Proteomes" id="UP000663852"/>
    </source>
</evidence>
<name>A0A815UVE7_ADIRI</name>
<gene>
    <name evidence="3" type="ORF">EDS130_LOCUS43898</name>
</gene>
<proteinExistence type="predicted"/>
<dbReference type="EMBL" id="CAJNOJ010000775">
    <property type="protein sequence ID" value="CAF1521412.1"/>
    <property type="molecule type" value="Genomic_DNA"/>
</dbReference>
<reference evidence="3" key="1">
    <citation type="submission" date="2021-02" db="EMBL/GenBank/DDBJ databases">
        <authorList>
            <person name="Nowell W R."/>
        </authorList>
    </citation>
    <scope>NUCLEOTIDE SEQUENCE</scope>
</reference>
<feature type="chain" id="PRO_5032844480" evidence="2">
    <location>
        <begin position="17"/>
        <end position="228"/>
    </location>
</feature>
<organism evidence="3 4">
    <name type="scientific">Adineta ricciae</name>
    <name type="common">Rotifer</name>
    <dbReference type="NCBI Taxonomy" id="249248"/>
    <lineage>
        <taxon>Eukaryota</taxon>
        <taxon>Metazoa</taxon>
        <taxon>Spiralia</taxon>
        <taxon>Gnathifera</taxon>
        <taxon>Rotifera</taxon>
        <taxon>Eurotatoria</taxon>
        <taxon>Bdelloidea</taxon>
        <taxon>Adinetida</taxon>
        <taxon>Adinetidae</taxon>
        <taxon>Adineta</taxon>
    </lineage>
</organism>